<dbReference type="Gene3D" id="1.20.1740.10">
    <property type="entry name" value="Amino acid/polyamine transporter I"/>
    <property type="match status" value="1"/>
</dbReference>
<dbReference type="NCBIfam" id="TIGR00912">
    <property type="entry name" value="2A0309"/>
    <property type="match status" value="1"/>
</dbReference>
<dbReference type="Pfam" id="PF03845">
    <property type="entry name" value="Spore_permease"/>
    <property type="match status" value="1"/>
</dbReference>
<feature type="transmembrane region" description="Helical" evidence="8">
    <location>
        <begin position="86"/>
        <end position="105"/>
    </location>
</feature>
<dbReference type="AlphaFoldDB" id="A0A0D1XSM5"/>
<protein>
    <submittedName>
        <fullName evidence="10">Spore germination protein (Amino acid permease)</fullName>
    </submittedName>
    <submittedName>
        <fullName evidence="9">Spore gernimation protein</fullName>
    </submittedName>
</protein>
<keyword evidence="5 8" id="KW-0812">Transmembrane</keyword>
<keyword evidence="6 8" id="KW-1133">Transmembrane helix</keyword>
<evidence type="ECO:0000256" key="2">
    <source>
        <dbReference type="ARBA" id="ARBA00007998"/>
    </source>
</evidence>
<evidence type="ECO:0000256" key="1">
    <source>
        <dbReference type="ARBA" id="ARBA00004141"/>
    </source>
</evidence>
<evidence type="ECO:0000313" key="9">
    <source>
        <dbReference type="EMBL" id="KON96139.1"/>
    </source>
</evidence>
<comment type="similarity">
    <text evidence="2">Belongs to the amino acid-polyamine-organocation (APC) superfamily. Spore germination protein (SGP) (TC 2.A.3.9) family.</text>
</comment>
<evidence type="ECO:0000256" key="3">
    <source>
        <dbReference type="ARBA" id="ARBA00022448"/>
    </source>
</evidence>
<feature type="transmembrane region" description="Helical" evidence="8">
    <location>
        <begin position="111"/>
        <end position="136"/>
    </location>
</feature>
<feature type="transmembrane region" description="Helical" evidence="8">
    <location>
        <begin position="143"/>
        <end position="164"/>
    </location>
</feature>
<feature type="transmembrane region" description="Helical" evidence="8">
    <location>
        <begin position="12"/>
        <end position="30"/>
    </location>
</feature>
<name>A0A0D1XSM5_ANEMI</name>
<dbReference type="Proteomes" id="UP000037269">
    <property type="component" value="Unassembled WGS sequence"/>
</dbReference>
<evidence type="ECO:0000256" key="8">
    <source>
        <dbReference type="SAM" id="Phobius"/>
    </source>
</evidence>
<feature type="transmembrane region" description="Helical" evidence="8">
    <location>
        <begin position="341"/>
        <end position="358"/>
    </location>
</feature>
<accession>A0A0D1XSM5</accession>
<dbReference type="STRING" id="47500.AF333_12250"/>
<dbReference type="EMBL" id="FNED01000007">
    <property type="protein sequence ID" value="SDI72889.1"/>
    <property type="molecule type" value="Genomic_DNA"/>
</dbReference>
<keyword evidence="4" id="KW-0309">Germination</keyword>
<evidence type="ECO:0000313" key="12">
    <source>
        <dbReference type="Proteomes" id="UP000182836"/>
    </source>
</evidence>
<keyword evidence="7 8" id="KW-0472">Membrane</keyword>
<dbReference type="Proteomes" id="UP000182836">
    <property type="component" value="Unassembled WGS sequence"/>
</dbReference>
<dbReference type="OrthoDB" id="2380120at2"/>
<keyword evidence="3" id="KW-0813">Transport</keyword>
<evidence type="ECO:0000313" key="11">
    <source>
        <dbReference type="Proteomes" id="UP000037269"/>
    </source>
</evidence>
<feature type="transmembrane region" description="Helical" evidence="8">
    <location>
        <begin position="184"/>
        <end position="205"/>
    </location>
</feature>
<dbReference type="GO" id="GO:0016020">
    <property type="term" value="C:membrane"/>
    <property type="evidence" value="ECO:0007669"/>
    <property type="project" value="UniProtKB-SubCell"/>
</dbReference>
<dbReference type="InterPro" id="IPR004761">
    <property type="entry name" value="Spore_GerAB"/>
</dbReference>
<reference evidence="9 11" key="1">
    <citation type="submission" date="2015-07" db="EMBL/GenBank/DDBJ databases">
        <title>Fjat-14205 dsm 2895.</title>
        <authorList>
            <person name="Liu B."/>
            <person name="Wang J."/>
            <person name="Zhu Y."/>
            <person name="Liu G."/>
            <person name="Chen Q."/>
            <person name="Chen Z."/>
            <person name="Lan J."/>
            <person name="Che J."/>
            <person name="Ge C."/>
            <person name="Shi H."/>
            <person name="Pan Z."/>
            <person name="Liu X."/>
        </authorList>
    </citation>
    <scope>NUCLEOTIDE SEQUENCE [LARGE SCALE GENOMIC DNA]</scope>
    <source>
        <strain evidence="9 11">DSM 2895</strain>
    </source>
</reference>
<organism evidence="9 11">
    <name type="scientific">Aneurinibacillus migulanus</name>
    <name type="common">Bacillus migulanus</name>
    <dbReference type="NCBI Taxonomy" id="47500"/>
    <lineage>
        <taxon>Bacteria</taxon>
        <taxon>Bacillati</taxon>
        <taxon>Bacillota</taxon>
        <taxon>Bacilli</taxon>
        <taxon>Bacillales</taxon>
        <taxon>Paenibacillaceae</taxon>
        <taxon>Aneurinibacillus group</taxon>
        <taxon>Aneurinibacillus</taxon>
    </lineage>
</organism>
<evidence type="ECO:0000256" key="5">
    <source>
        <dbReference type="ARBA" id="ARBA00022692"/>
    </source>
</evidence>
<dbReference type="EMBL" id="LGUG01000004">
    <property type="protein sequence ID" value="KON96139.1"/>
    <property type="molecule type" value="Genomic_DNA"/>
</dbReference>
<dbReference type="PANTHER" id="PTHR34975:SF2">
    <property type="entry name" value="SPORE GERMINATION PROTEIN A2"/>
    <property type="match status" value="1"/>
</dbReference>
<feature type="transmembrane region" description="Helical" evidence="8">
    <location>
        <begin position="302"/>
        <end position="321"/>
    </location>
</feature>
<evidence type="ECO:0000313" key="10">
    <source>
        <dbReference type="EMBL" id="SDI72889.1"/>
    </source>
</evidence>
<comment type="subcellular location">
    <subcellularLocation>
        <location evidence="1">Membrane</location>
        <topology evidence="1">Multi-pass membrane protein</topology>
    </subcellularLocation>
</comment>
<proteinExistence type="inferred from homology"/>
<gene>
    <name evidence="9" type="ORF">AF333_12250</name>
    <name evidence="10" type="ORF">SAMN04487909_10721</name>
</gene>
<dbReference type="GeneID" id="42305947"/>
<keyword evidence="11" id="KW-1185">Reference proteome</keyword>
<feature type="transmembrane region" description="Helical" evidence="8">
    <location>
        <begin position="217"/>
        <end position="240"/>
    </location>
</feature>
<evidence type="ECO:0000256" key="4">
    <source>
        <dbReference type="ARBA" id="ARBA00022544"/>
    </source>
</evidence>
<evidence type="ECO:0000256" key="7">
    <source>
        <dbReference type="ARBA" id="ARBA00023136"/>
    </source>
</evidence>
<dbReference type="GO" id="GO:0009847">
    <property type="term" value="P:spore germination"/>
    <property type="evidence" value="ECO:0007669"/>
    <property type="project" value="InterPro"/>
</dbReference>
<sequence>MNKSIKNKLTLLQYILGINAAQIGTSILTLPSDLAKITDTDGWVSIVIGWLIANTVSLCIIGVMAKHPGATVYDVLTCYLGKWLGGAWMIVWTSSALFIAVIIFYRVLELIQLWVLSNTSNALIAVLFMIPVFMVFRGGIRIFARYAEFVFFFTLWLPILLLVPLKDAEFIFMLPLLKEGLLPIVHAVPPTLISFIGFEFAFILYPYLENKQAAAKGIIIANTITLLMYLQITVSCFLYFSPDEITRILWPVLTLIKPIEFPFLERFEIIFISYYMFIFSAVFMPFIFIVTSNLKQLCNKRIWQLPAYIVLSLILASSFVYIPTHSQLQVISEWWNREAYIVSYAFPVLFFLYVTWYTRWKNKSLF</sequence>
<dbReference type="PANTHER" id="PTHR34975">
    <property type="entry name" value="SPORE GERMINATION PROTEIN A2"/>
    <property type="match status" value="1"/>
</dbReference>
<feature type="transmembrane region" description="Helical" evidence="8">
    <location>
        <begin position="269"/>
        <end position="290"/>
    </location>
</feature>
<feature type="transmembrane region" description="Helical" evidence="8">
    <location>
        <begin position="42"/>
        <end position="65"/>
    </location>
</feature>
<dbReference type="RefSeq" id="WP_043068864.1">
    <property type="nucleotide sequence ID" value="NZ_BJOA01000228.1"/>
</dbReference>
<evidence type="ECO:0000256" key="6">
    <source>
        <dbReference type="ARBA" id="ARBA00022989"/>
    </source>
</evidence>
<dbReference type="PATRIC" id="fig|47500.8.peg.4527"/>
<reference evidence="10 12" key="2">
    <citation type="submission" date="2016-10" db="EMBL/GenBank/DDBJ databases">
        <authorList>
            <person name="de Groot N.N."/>
        </authorList>
    </citation>
    <scope>NUCLEOTIDE SEQUENCE [LARGE SCALE GENOMIC DNA]</scope>
    <source>
        <strain evidence="10 12">DSM 2895</strain>
    </source>
</reference>